<dbReference type="SUPFAM" id="SSF56988">
    <property type="entry name" value="Anthrax protective antigen"/>
    <property type="match status" value="1"/>
</dbReference>
<name>A0A382TAP9_9ZZZZ</name>
<dbReference type="PROSITE" id="PS51820">
    <property type="entry name" value="PA14"/>
    <property type="match status" value="1"/>
</dbReference>
<accession>A0A382TAP9</accession>
<gene>
    <name evidence="2" type="ORF">METZ01_LOCUS372054</name>
</gene>
<feature type="non-terminal residue" evidence="2">
    <location>
        <position position="1"/>
    </location>
</feature>
<evidence type="ECO:0000313" key="2">
    <source>
        <dbReference type="EMBL" id="SVD19200.1"/>
    </source>
</evidence>
<feature type="domain" description="PA14" evidence="1">
    <location>
        <begin position="29"/>
        <end position="200"/>
    </location>
</feature>
<dbReference type="EMBL" id="UINC01135195">
    <property type="protein sequence ID" value="SVD19200.1"/>
    <property type="molecule type" value="Genomic_DNA"/>
</dbReference>
<protein>
    <recommendedName>
        <fullName evidence="1">PA14 domain-containing protein</fullName>
    </recommendedName>
</protein>
<evidence type="ECO:0000259" key="1">
    <source>
        <dbReference type="PROSITE" id="PS51820"/>
    </source>
</evidence>
<dbReference type="Pfam" id="PF07691">
    <property type="entry name" value="PA14"/>
    <property type="match status" value="1"/>
</dbReference>
<dbReference type="InterPro" id="IPR011658">
    <property type="entry name" value="PA14_dom"/>
</dbReference>
<sequence>IATNTAENGIWANWWNKSQERWTPTEDIDKEHDALRDTVKYINTAETPLVREVVSDASGDALNISGLNNGSAGVFASAQTSGGNPYHINARFYTYFVPSSTAGTQFKFTVKNGGVRVRMDDLLIIDAYSRVDGQYNVDMVYTVDVGSLRAGAAYKIVIDYYHWEGTQKLVWQYATGGSYTDVQTSNTKLAVTKDSIGIRDHDTDHYNHGVYTDSAAAVALNNGETGMVSNSNSRSSLFSNTGNSNYQHVVVPYDASYNLALSTSDNYTGEYSIEVLAQFDDSIGGKGVYAGNIDNANSAAKGI</sequence>
<proteinExistence type="predicted"/>
<organism evidence="2">
    <name type="scientific">marine metagenome</name>
    <dbReference type="NCBI Taxonomy" id="408172"/>
    <lineage>
        <taxon>unclassified sequences</taxon>
        <taxon>metagenomes</taxon>
        <taxon>ecological metagenomes</taxon>
    </lineage>
</organism>
<reference evidence="2" key="1">
    <citation type="submission" date="2018-05" db="EMBL/GenBank/DDBJ databases">
        <authorList>
            <person name="Lanie J.A."/>
            <person name="Ng W.-L."/>
            <person name="Kazmierczak K.M."/>
            <person name="Andrzejewski T.M."/>
            <person name="Davidsen T.M."/>
            <person name="Wayne K.J."/>
            <person name="Tettelin H."/>
            <person name="Glass J.I."/>
            <person name="Rusch D."/>
            <person name="Podicherti R."/>
            <person name="Tsui H.-C.T."/>
            <person name="Winkler M.E."/>
        </authorList>
    </citation>
    <scope>NUCLEOTIDE SEQUENCE</scope>
</reference>
<dbReference type="InterPro" id="IPR037524">
    <property type="entry name" value="PA14/GLEYA"/>
</dbReference>
<feature type="non-terminal residue" evidence="2">
    <location>
        <position position="303"/>
    </location>
</feature>
<dbReference type="AlphaFoldDB" id="A0A382TAP9"/>